<accession>A0A072MZJ7</accession>
<sequence>MVGKTIFLNTHNHPRLLWFDRRCSDKFSRSASERSNSTPVRILPTPSQPSRNCLKRIAFVGSSYKRVTQLLVPSIQWVKGRHRIWIVANGH</sequence>
<dbReference type="Proteomes" id="UP000035057">
    <property type="component" value="Unassembled WGS sequence"/>
</dbReference>
<dbReference type="EMBL" id="ANIE01000007">
    <property type="protein sequence ID" value="KEF30646.1"/>
    <property type="molecule type" value="Genomic_DNA"/>
</dbReference>
<dbReference type="STRING" id="1137280.D777_02588"/>
<comment type="caution">
    <text evidence="1">The sequence shown here is derived from an EMBL/GenBank/DDBJ whole genome shotgun (WGS) entry which is preliminary data.</text>
</comment>
<name>A0A072MZJ7_9GAMM</name>
<keyword evidence="2" id="KW-1185">Reference proteome</keyword>
<dbReference type="PATRIC" id="fig|1137280.3.peg.2405"/>
<reference evidence="1 2" key="1">
    <citation type="submission" date="2012-12" db="EMBL/GenBank/DDBJ databases">
        <title>Genome assembly of Marinobacter sp. AK21.</title>
        <authorList>
            <person name="Khatri I."/>
            <person name="Kumar R."/>
            <person name="Vaidya B."/>
            <person name="Subramanian S."/>
            <person name="Pinnaka A."/>
        </authorList>
    </citation>
    <scope>NUCLEOTIDE SEQUENCE [LARGE SCALE GENOMIC DNA]</scope>
    <source>
        <strain evidence="1 2">AK21</strain>
    </source>
</reference>
<evidence type="ECO:0000313" key="2">
    <source>
        <dbReference type="Proteomes" id="UP000035057"/>
    </source>
</evidence>
<dbReference type="AlphaFoldDB" id="A0A072MZJ7"/>
<gene>
    <name evidence="1" type="ORF">D777_02588</name>
</gene>
<evidence type="ECO:0000313" key="1">
    <source>
        <dbReference type="EMBL" id="KEF30646.1"/>
    </source>
</evidence>
<protein>
    <submittedName>
        <fullName evidence="1">Uncharacterized protein</fullName>
    </submittedName>
</protein>
<organism evidence="1 2">
    <name type="scientific">Marinobacter nitratireducens</name>
    <dbReference type="NCBI Taxonomy" id="1137280"/>
    <lineage>
        <taxon>Bacteria</taxon>
        <taxon>Pseudomonadati</taxon>
        <taxon>Pseudomonadota</taxon>
        <taxon>Gammaproteobacteria</taxon>
        <taxon>Pseudomonadales</taxon>
        <taxon>Marinobacteraceae</taxon>
        <taxon>Marinobacter</taxon>
    </lineage>
</organism>
<proteinExistence type="predicted"/>